<protein>
    <recommendedName>
        <fullName evidence="3">AB hydrolase-1 domain-containing protein</fullName>
    </recommendedName>
</protein>
<gene>
    <name evidence="1" type="ORF">ASN18_2821</name>
</gene>
<dbReference type="RefSeq" id="WP_157073013.1">
    <property type="nucleotide sequence ID" value="NZ_LNQR01000115.1"/>
</dbReference>
<evidence type="ECO:0000313" key="1">
    <source>
        <dbReference type="EMBL" id="KWT78413.1"/>
    </source>
</evidence>
<dbReference type="InterPro" id="IPR029058">
    <property type="entry name" value="AB_hydrolase_fold"/>
</dbReference>
<dbReference type="Gene3D" id="3.40.50.1820">
    <property type="entry name" value="alpha/beta hydrolase"/>
    <property type="match status" value="1"/>
</dbReference>
<organism evidence="1 2">
    <name type="scientific">Candidatus Magnetominusculus xianensis</name>
    <dbReference type="NCBI Taxonomy" id="1748249"/>
    <lineage>
        <taxon>Bacteria</taxon>
        <taxon>Pseudomonadati</taxon>
        <taxon>Nitrospirota</taxon>
        <taxon>Nitrospiria</taxon>
        <taxon>Nitrospirales</taxon>
        <taxon>Nitrospiraceae</taxon>
        <taxon>Candidatus Magnetominusculus</taxon>
    </lineage>
</organism>
<dbReference type="EMBL" id="LNQR01000115">
    <property type="protein sequence ID" value="KWT78413.1"/>
    <property type="molecule type" value="Genomic_DNA"/>
</dbReference>
<evidence type="ECO:0008006" key="3">
    <source>
        <dbReference type="Google" id="ProtNLM"/>
    </source>
</evidence>
<proteinExistence type="predicted"/>
<keyword evidence="2" id="KW-1185">Reference proteome</keyword>
<accession>A0ABR5SGE4</accession>
<comment type="caution">
    <text evidence="1">The sequence shown here is derived from an EMBL/GenBank/DDBJ whole genome shotgun (WGS) entry which is preliminary data.</text>
</comment>
<evidence type="ECO:0000313" key="2">
    <source>
        <dbReference type="Proteomes" id="UP000060487"/>
    </source>
</evidence>
<reference evidence="1 2" key="1">
    <citation type="submission" date="2015-11" db="EMBL/GenBank/DDBJ databases">
        <authorList>
            <person name="Lin W."/>
        </authorList>
    </citation>
    <scope>NUCLEOTIDE SEQUENCE [LARGE SCALE GENOMIC DNA]</scope>
    <source>
        <strain evidence="1 2">HCH-1</strain>
    </source>
</reference>
<name>A0ABR5SGE4_9BACT</name>
<sequence>MWIKNPGGPDIYAHVHRPLSAATASTPGVIIVPGGGSPGTAYDGFTEVTADDIAALGAVVLHYDPSGRGRTAGEEDYWGARHQRELSAVIERFFSIGGVNRENVGILSFSIGITIAAGALCRFPVHGCQIKYLFDWEGPSNRANITKNDTHDPLVDFPMSNDTFWREREAAAFIGGIPCDYFRYQAATDHMQDTYKGHAIELLNKARAGQARSTRCNNNPPNIYYEDNHPENYQWVQPQPPEPNGQKYWILKYLLELQHEI</sequence>
<dbReference type="Proteomes" id="UP000060487">
    <property type="component" value="Unassembled WGS sequence"/>
</dbReference>
<dbReference type="SUPFAM" id="SSF53474">
    <property type="entry name" value="alpha/beta-Hydrolases"/>
    <property type="match status" value="1"/>
</dbReference>